<reference evidence="1 2" key="1">
    <citation type="submission" date="2018-08" db="EMBL/GenBank/DDBJ databases">
        <authorList>
            <person name="Ferrada E.E."/>
            <person name="Latorre B.A."/>
        </authorList>
    </citation>
    <scope>NUCLEOTIDE SEQUENCE [LARGE SCALE GENOMIC DNA]</scope>
    <source>
        <strain evidence="1 2">VK-A60T</strain>
    </source>
</reference>
<protein>
    <submittedName>
        <fullName evidence="1">Uncharacterized protein</fullName>
    </submittedName>
</protein>
<dbReference type="Proteomes" id="UP000259636">
    <property type="component" value="Chromosome"/>
</dbReference>
<accession>A0A385D6E1</accession>
<dbReference type="KEGG" id="sky:D0C37_04185"/>
<proteinExistence type="predicted"/>
<organism evidence="1 2">
    <name type="scientific">Streptomyces koyangensis</name>
    <dbReference type="NCBI Taxonomy" id="188770"/>
    <lineage>
        <taxon>Bacteria</taxon>
        <taxon>Bacillati</taxon>
        <taxon>Actinomycetota</taxon>
        <taxon>Actinomycetes</taxon>
        <taxon>Kitasatosporales</taxon>
        <taxon>Streptomycetaceae</taxon>
        <taxon>Streptomyces</taxon>
        <taxon>Streptomyces aurantiacus group</taxon>
    </lineage>
</organism>
<sequence length="85" mass="8660">MAPCGDRGVLDALGAVVVVGVLGGLRPGEGRGARELGGQLQHELPEARVLDDVGLVAVEVVKGLPVGEAGKFGSKSRVSRPSSFR</sequence>
<dbReference type="EMBL" id="CP031742">
    <property type="protein sequence ID" value="AXQ53885.1"/>
    <property type="molecule type" value="Genomic_DNA"/>
</dbReference>
<evidence type="ECO:0000313" key="2">
    <source>
        <dbReference type="Proteomes" id="UP000259636"/>
    </source>
</evidence>
<name>A0A385D6E1_9ACTN</name>
<dbReference type="AlphaFoldDB" id="A0A385D6E1"/>
<evidence type="ECO:0000313" key="1">
    <source>
        <dbReference type="EMBL" id="AXQ53885.1"/>
    </source>
</evidence>
<gene>
    <name evidence="1" type="ORF">D0C37_04185</name>
</gene>